<dbReference type="PANTHER" id="PTHR32027">
    <property type="entry name" value="CYTOSINE DEAMINASE"/>
    <property type="match status" value="1"/>
</dbReference>
<protein>
    <submittedName>
        <fullName evidence="4">Deaminase</fullName>
    </submittedName>
</protein>
<gene>
    <name evidence="4" type="ORF">EDM59_05230</name>
</gene>
<dbReference type="GO" id="GO:0016814">
    <property type="term" value="F:hydrolase activity, acting on carbon-nitrogen (but not peptide) bonds, in cyclic amidines"/>
    <property type="evidence" value="ECO:0007669"/>
    <property type="project" value="TreeGrafter"/>
</dbReference>
<dbReference type="InterPro" id="IPR013108">
    <property type="entry name" value="Amidohydro_3"/>
</dbReference>
<evidence type="ECO:0000259" key="3">
    <source>
        <dbReference type="Pfam" id="PF07969"/>
    </source>
</evidence>
<dbReference type="CDD" id="cd01293">
    <property type="entry name" value="Bact_CD"/>
    <property type="match status" value="1"/>
</dbReference>
<dbReference type="InterPro" id="IPR011059">
    <property type="entry name" value="Metal-dep_hydrolase_composite"/>
</dbReference>
<dbReference type="GO" id="GO:0019239">
    <property type="term" value="F:deaminase activity"/>
    <property type="evidence" value="ECO:0007669"/>
    <property type="project" value="UniProtKB-ARBA"/>
</dbReference>
<dbReference type="RefSeq" id="WP_122922626.1">
    <property type="nucleotide sequence ID" value="NZ_RHHU01000003.1"/>
</dbReference>
<name>A0A3M8DKG0_9BACL</name>
<dbReference type="AlphaFoldDB" id="A0A3M8DKG0"/>
<organism evidence="4 5">
    <name type="scientific">Brevibacillus nitrificans</name>
    <dbReference type="NCBI Taxonomy" id="651560"/>
    <lineage>
        <taxon>Bacteria</taxon>
        <taxon>Bacillati</taxon>
        <taxon>Bacillota</taxon>
        <taxon>Bacilli</taxon>
        <taxon>Bacillales</taxon>
        <taxon>Paenibacillaceae</taxon>
        <taxon>Brevibacillus</taxon>
    </lineage>
</organism>
<dbReference type="InterPro" id="IPR032466">
    <property type="entry name" value="Metal_Hydrolase"/>
</dbReference>
<dbReference type="Gene3D" id="2.30.40.10">
    <property type="entry name" value="Urease, subunit C, domain 1"/>
    <property type="match status" value="1"/>
</dbReference>
<dbReference type="GO" id="GO:0046872">
    <property type="term" value="F:metal ion binding"/>
    <property type="evidence" value="ECO:0007669"/>
    <property type="project" value="UniProtKB-KW"/>
</dbReference>
<evidence type="ECO:0000313" key="5">
    <source>
        <dbReference type="Proteomes" id="UP000269573"/>
    </source>
</evidence>
<dbReference type="Pfam" id="PF07969">
    <property type="entry name" value="Amidohydro_3"/>
    <property type="match status" value="1"/>
</dbReference>
<evidence type="ECO:0000256" key="2">
    <source>
        <dbReference type="ARBA" id="ARBA00022801"/>
    </source>
</evidence>
<dbReference type="EMBL" id="RHHU01000003">
    <property type="protein sequence ID" value="RNB88523.1"/>
    <property type="molecule type" value="Genomic_DNA"/>
</dbReference>
<evidence type="ECO:0000313" key="4">
    <source>
        <dbReference type="EMBL" id="RNB88523.1"/>
    </source>
</evidence>
<accession>A0A3M8DKG0</accession>
<keyword evidence="2" id="KW-0378">Hydrolase</keyword>
<dbReference type="FunFam" id="3.20.20.140:FF:000019">
    <property type="entry name" value="Cytosine deaminase"/>
    <property type="match status" value="1"/>
</dbReference>
<dbReference type="Proteomes" id="UP000269573">
    <property type="component" value="Unassembled WGS sequence"/>
</dbReference>
<feature type="domain" description="Amidohydrolase 3" evidence="3">
    <location>
        <begin position="166"/>
        <end position="389"/>
    </location>
</feature>
<sequence length="414" mass="45385">MSTKFWLTNVRLESGYEFEDGLVRATKTEICNILVEDGTFREIVAASTPLQTELPAHDAEKHLLLPAFKDMHVHLDKTLIGDAWRAPFPVSNIIERSQREKRILHSLSTTTKERAEKLLDILLRSGSTHVRTHVDIHPELGLKNLEAVQKALLTFDGKLNYEIVAFPDFGLVRANLRELVREALHSGANLVGGVDPATVDGNVEASLQMMMELAVESNTGVDLHLHDPSHLGTYTMKRLAEITVDAGWQGRVSISHAFGLGELSEGEATEMADILADAGITIITHVPINRPIPPVPLLHERGVAVAVGSDNIFDSWQPFGNGDMLDRASRLAERFRWNNELSLSQTLGFITGGKTVLDKQGNRIWPKQGDEASGVLVEASCSAEAVARKARRHAVLNKGKLVSGKLSCADVDLS</sequence>
<dbReference type="PANTHER" id="PTHR32027:SF9">
    <property type="entry name" value="BLL3847 PROTEIN"/>
    <property type="match status" value="1"/>
</dbReference>
<comment type="caution">
    <text evidence="4">The sequence shown here is derived from an EMBL/GenBank/DDBJ whole genome shotgun (WGS) entry which is preliminary data.</text>
</comment>
<keyword evidence="5" id="KW-1185">Reference proteome</keyword>
<dbReference type="Gene3D" id="3.20.20.140">
    <property type="entry name" value="Metal-dependent hydrolases"/>
    <property type="match status" value="1"/>
</dbReference>
<keyword evidence="1" id="KW-0479">Metal-binding</keyword>
<proteinExistence type="predicted"/>
<dbReference type="NCBIfam" id="NF005312">
    <property type="entry name" value="PRK06846.1"/>
    <property type="match status" value="1"/>
</dbReference>
<evidence type="ECO:0000256" key="1">
    <source>
        <dbReference type="ARBA" id="ARBA00022723"/>
    </source>
</evidence>
<reference evidence="4 5" key="1">
    <citation type="submission" date="2018-10" db="EMBL/GenBank/DDBJ databases">
        <title>Phylogenomics of Brevibacillus.</title>
        <authorList>
            <person name="Dunlap C."/>
        </authorList>
    </citation>
    <scope>NUCLEOTIDE SEQUENCE [LARGE SCALE GENOMIC DNA]</scope>
    <source>
        <strain evidence="4 5">JCM 15774</strain>
    </source>
</reference>
<dbReference type="SUPFAM" id="SSF51556">
    <property type="entry name" value="Metallo-dependent hydrolases"/>
    <property type="match status" value="1"/>
</dbReference>
<dbReference type="InterPro" id="IPR052349">
    <property type="entry name" value="Metallo-hydrolase_Enzymes"/>
</dbReference>